<protein>
    <submittedName>
        <fullName evidence="15">Glycosyl transferase family 51</fullName>
    </submittedName>
</protein>
<dbReference type="EMBL" id="VUNL01000013">
    <property type="protein sequence ID" value="MSV25622.1"/>
    <property type="molecule type" value="Genomic_DNA"/>
</dbReference>
<dbReference type="FunFam" id="1.10.3810.10:FF:000001">
    <property type="entry name" value="Penicillin-binding protein 1A"/>
    <property type="match status" value="1"/>
</dbReference>
<dbReference type="GO" id="GO:0009002">
    <property type="term" value="F:serine-type D-Ala-D-Ala carboxypeptidase activity"/>
    <property type="evidence" value="ECO:0007669"/>
    <property type="project" value="UniProtKB-EC"/>
</dbReference>
<evidence type="ECO:0000256" key="6">
    <source>
        <dbReference type="ARBA" id="ARBA00022679"/>
    </source>
</evidence>
<dbReference type="GO" id="GO:0008360">
    <property type="term" value="P:regulation of cell shape"/>
    <property type="evidence" value="ECO:0007669"/>
    <property type="project" value="UniProtKB-KW"/>
</dbReference>
<comment type="catalytic activity">
    <reaction evidence="13">
        <text>[GlcNAc-(1-&gt;4)-Mur2Ac(oyl-L-Ala-gamma-D-Glu-L-Lys-D-Ala-D-Ala)](n)-di-trans,octa-cis-undecaprenyl diphosphate + beta-D-GlcNAc-(1-&gt;4)-Mur2Ac(oyl-L-Ala-gamma-D-Glu-L-Lys-D-Ala-D-Ala)-di-trans,octa-cis-undecaprenyl diphosphate = [GlcNAc-(1-&gt;4)-Mur2Ac(oyl-L-Ala-gamma-D-Glu-L-Lys-D-Ala-D-Ala)](n+1)-di-trans,octa-cis-undecaprenyl diphosphate + di-trans,octa-cis-undecaprenyl diphosphate + H(+)</text>
        <dbReference type="Rhea" id="RHEA:23708"/>
        <dbReference type="Rhea" id="RHEA-COMP:9602"/>
        <dbReference type="Rhea" id="RHEA-COMP:9603"/>
        <dbReference type="ChEBI" id="CHEBI:15378"/>
        <dbReference type="ChEBI" id="CHEBI:58405"/>
        <dbReference type="ChEBI" id="CHEBI:60033"/>
        <dbReference type="ChEBI" id="CHEBI:78435"/>
        <dbReference type="EC" id="2.4.99.28"/>
    </reaction>
</comment>
<dbReference type="GO" id="GO:0008955">
    <property type="term" value="F:peptidoglycan glycosyltransferase activity"/>
    <property type="evidence" value="ECO:0007669"/>
    <property type="project" value="UniProtKB-EC"/>
</dbReference>
<dbReference type="Gene3D" id="1.10.3810.10">
    <property type="entry name" value="Biosynthetic peptidoglycan transglycosylase-like"/>
    <property type="match status" value="1"/>
</dbReference>
<keyword evidence="5" id="KW-0328">Glycosyltransferase</keyword>
<keyword evidence="9" id="KW-0573">Peptidoglycan synthesis</keyword>
<evidence type="ECO:0000256" key="11">
    <source>
        <dbReference type="ARBA" id="ARBA00023316"/>
    </source>
</evidence>
<evidence type="ECO:0000256" key="12">
    <source>
        <dbReference type="ARBA" id="ARBA00034000"/>
    </source>
</evidence>
<dbReference type="GO" id="GO:0009252">
    <property type="term" value="P:peptidoglycan biosynthetic process"/>
    <property type="evidence" value="ECO:0007669"/>
    <property type="project" value="UniProtKB-KW"/>
</dbReference>
<comment type="similarity">
    <text evidence="1">In the C-terminal section; belongs to the transpeptidase family.</text>
</comment>
<comment type="catalytic activity">
    <reaction evidence="12">
        <text>Preferential cleavage: (Ac)2-L-Lys-D-Ala-|-D-Ala. Also transpeptidation of peptidyl-alanyl moieties that are N-acyl substituents of D-alanine.</text>
        <dbReference type="EC" id="3.4.16.4"/>
    </reaction>
</comment>
<keyword evidence="8" id="KW-0133">Cell shape</keyword>
<evidence type="ECO:0000256" key="10">
    <source>
        <dbReference type="ARBA" id="ARBA00023268"/>
    </source>
</evidence>
<dbReference type="AlphaFoldDB" id="A0A6I2V2B4"/>
<accession>A0A6I2V2B4</accession>
<evidence type="ECO:0000259" key="14">
    <source>
        <dbReference type="Pfam" id="PF00912"/>
    </source>
</evidence>
<keyword evidence="10" id="KW-0511">Multifunctional enzyme</keyword>
<dbReference type="InterPro" id="IPR050396">
    <property type="entry name" value="Glycosyltr_51/Transpeptidase"/>
</dbReference>
<dbReference type="GO" id="GO:0006508">
    <property type="term" value="P:proteolysis"/>
    <property type="evidence" value="ECO:0007669"/>
    <property type="project" value="UniProtKB-KW"/>
</dbReference>
<keyword evidence="16" id="KW-1185">Reference proteome</keyword>
<keyword evidence="4" id="KW-0645">Protease</keyword>
<name>A0A6I2V2B4_9FIRM</name>
<dbReference type="RefSeq" id="WP_154621385.1">
    <property type="nucleotide sequence ID" value="NZ_CBCTNG010000004.1"/>
</dbReference>
<keyword evidence="11" id="KW-0961">Cell wall biogenesis/degradation</keyword>
<keyword evidence="7" id="KW-0378">Hydrolase</keyword>
<evidence type="ECO:0000313" key="16">
    <source>
        <dbReference type="Proteomes" id="UP000430222"/>
    </source>
</evidence>
<dbReference type="InterPro" id="IPR001264">
    <property type="entry name" value="Glyco_trans_51"/>
</dbReference>
<keyword evidence="3" id="KW-0121">Carboxypeptidase</keyword>
<dbReference type="PANTHER" id="PTHR32282:SF33">
    <property type="entry name" value="PEPTIDOGLYCAN GLYCOSYLTRANSFERASE"/>
    <property type="match status" value="1"/>
</dbReference>
<comment type="similarity">
    <text evidence="2">In the N-terminal section; belongs to the glycosyltransferase 51 family.</text>
</comment>
<dbReference type="Proteomes" id="UP000430222">
    <property type="component" value="Unassembled WGS sequence"/>
</dbReference>
<organism evidence="15 16">
    <name type="scientific">Selenomonas montiformis</name>
    <dbReference type="NCBI Taxonomy" id="2652285"/>
    <lineage>
        <taxon>Bacteria</taxon>
        <taxon>Bacillati</taxon>
        <taxon>Bacillota</taxon>
        <taxon>Negativicutes</taxon>
        <taxon>Selenomonadales</taxon>
        <taxon>Selenomonadaceae</taxon>
        <taxon>Selenomonas</taxon>
    </lineage>
</organism>
<dbReference type="SUPFAM" id="SSF53955">
    <property type="entry name" value="Lysozyme-like"/>
    <property type="match status" value="1"/>
</dbReference>
<evidence type="ECO:0000256" key="3">
    <source>
        <dbReference type="ARBA" id="ARBA00022645"/>
    </source>
</evidence>
<evidence type="ECO:0000256" key="7">
    <source>
        <dbReference type="ARBA" id="ARBA00022801"/>
    </source>
</evidence>
<comment type="caution">
    <text evidence="15">The sequence shown here is derived from an EMBL/GenBank/DDBJ whole genome shotgun (WGS) entry which is preliminary data.</text>
</comment>
<evidence type="ECO:0000256" key="9">
    <source>
        <dbReference type="ARBA" id="ARBA00022984"/>
    </source>
</evidence>
<keyword evidence="6 15" id="KW-0808">Transferase</keyword>
<evidence type="ECO:0000256" key="1">
    <source>
        <dbReference type="ARBA" id="ARBA00007090"/>
    </source>
</evidence>
<sequence>MKKNKKKKLFWKLFRFLFFLILIFFAAFFCAGGTSVFSPRTWQHAGDLLPAPERQPPALRQEGGPVQLSLADRIGRFLFLRRAVSSRINPDSYVPIRDIPDSMQQAIIAVEDSRFYSHHGFDPESIIRASLVNLQYGQIEEGASTITQQLVKNLFLTHEQSFGRKAEELLLALDMEANYSKDEILELYLNTIYYGSDYYGIGPAAKGYFGKKPSELQLPEAAMLAGLPNAPSVYSPYVDFMMAKKRQFVVIDSMVRCGFLDQDIAESAKIKPIYLAHE</sequence>
<evidence type="ECO:0000256" key="8">
    <source>
        <dbReference type="ARBA" id="ARBA00022960"/>
    </source>
</evidence>
<proteinExistence type="inferred from homology"/>
<gene>
    <name evidence="15" type="ORF">FYJ78_10690</name>
</gene>
<dbReference type="PANTHER" id="PTHR32282">
    <property type="entry name" value="BINDING PROTEIN TRANSPEPTIDASE, PUTATIVE-RELATED"/>
    <property type="match status" value="1"/>
</dbReference>
<dbReference type="Pfam" id="PF00912">
    <property type="entry name" value="Transgly"/>
    <property type="match status" value="1"/>
</dbReference>
<dbReference type="InterPro" id="IPR023346">
    <property type="entry name" value="Lysozyme-like_dom_sf"/>
</dbReference>
<evidence type="ECO:0000313" key="15">
    <source>
        <dbReference type="EMBL" id="MSV25622.1"/>
    </source>
</evidence>
<evidence type="ECO:0000256" key="2">
    <source>
        <dbReference type="ARBA" id="ARBA00007739"/>
    </source>
</evidence>
<evidence type="ECO:0000256" key="5">
    <source>
        <dbReference type="ARBA" id="ARBA00022676"/>
    </source>
</evidence>
<dbReference type="GO" id="GO:0071555">
    <property type="term" value="P:cell wall organization"/>
    <property type="evidence" value="ECO:0007669"/>
    <property type="project" value="UniProtKB-KW"/>
</dbReference>
<dbReference type="InterPro" id="IPR036950">
    <property type="entry name" value="PBP_transglycosylase"/>
</dbReference>
<reference evidence="15 16" key="1">
    <citation type="submission" date="2019-08" db="EMBL/GenBank/DDBJ databases">
        <title>In-depth cultivation of the pig gut microbiome towards novel bacterial diversity and tailored functional studies.</title>
        <authorList>
            <person name="Wylensek D."/>
            <person name="Hitch T.C.A."/>
            <person name="Clavel T."/>
        </authorList>
    </citation>
    <scope>NUCLEOTIDE SEQUENCE [LARGE SCALE GENOMIC DNA]</scope>
    <source>
        <strain evidence="16">WCA-380-WT-3B3</strain>
    </source>
</reference>
<evidence type="ECO:0000256" key="4">
    <source>
        <dbReference type="ARBA" id="ARBA00022670"/>
    </source>
</evidence>
<feature type="domain" description="Glycosyl transferase family 51" evidence="14">
    <location>
        <begin position="91"/>
        <end position="254"/>
    </location>
</feature>
<evidence type="ECO:0000256" key="13">
    <source>
        <dbReference type="ARBA" id="ARBA00049902"/>
    </source>
</evidence>